<evidence type="ECO:0000256" key="1">
    <source>
        <dbReference type="ARBA" id="ARBA00009437"/>
    </source>
</evidence>
<dbReference type="InterPro" id="IPR036390">
    <property type="entry name" value="WH_DNA-bd_sf"/>
</dbReference>
<dbReference type="EMBL" id="JAUSRD010000003">
    <property type="protein sequence ID" value="MDP9892342.1"/>
    <property type="molecule type" value="Genomic_DNA"/>
</dbReference>
<dbReference type="GO" id="GO:0043565">
    <property type="term" value="F:sequence-specific DNA binding"/>
    <property type="evidence" value="ECO:0007669"/>
    <property type="project" value="TreeGrafter"/>
</dbReference>
<evidence type="ECO:0000256" key="3">
    <source>
        <dbReference type="ARBA" id="ARBA00023125"/>
    </source>
</evidence>
<sequence>MDRLSAMQAFVAVVEAGSFVGAADALGISKTSVSRLIVDLESHLGTRLLQRTTRRVRTTEAGERFFARASLLLSDLEEAESEVTWRTLTPHGVLRVSVPLSFGPRYLAPLLPLYRNQYPDVELEVSSTDHLVDLVDDGFDLAIRGAWQHGETYVARHLAPLRIVICASPGYVATHGAPPTPDALAAHNCLTKISGAVSETWTFSRTGDTVAVPVRGSMRADSDDILLTAALAGEGIVAMPTFMAGDDIAKGDLVPLLLDWQYPPATLMAVYPTRRYLSAKVRTFVEFMQKAFAGEPAWDRWMDMFPEARKDHDAPCAALPPGD</sequence>
<dbReference type="FunFam" id="1.10.10.10:FF:000001">
    <property type="entry name" value="LysR family transcriptional regulator"/>
    <property type="match status" value="1"/>
</dbReference>
<evidence type="ECO:0000313" key="7">
    <source>
        <dbReference type="Proteomes" id="UP001242045"/>
    </source>
</evidence>
<dbReference type="InterPro" id="IPR005119">
    <property type="entry name" value="LysR_subst-bd"/>
</dbReference>
<keyword evidence="2" id="KW-0805">Transcription regulation</keyword>
<evidence type="ECO:0000256" key="4">
    <source>
        <dbReference type="ARBA" id="ARBA00023163"/>
    </source>
</evidence>
<organism evidence="6 7">
    <name type="scientific">Variovorax boronicumulans</name>
    <dbReference type="NCBI Taxonomy" id="436515"/>
    <lineage>
        <taxon>Bacteria</taxon>
        <taxon>Pseudomonadati</taxon>
        <taxon>Pseudomonadota</taxon>
        <taxon>Betaproteobacteria</taxon>
        <taxon>Burkholderiales</taxon>
        <taxon>Comamonadaceae</taxon>
        <taxon>Variovorax</taxon>
    </lineage>
</organism>
<comment type="caution">
    <text evidence="6">The sequence shown here is derived from an EMBL/GenBank/DDBJ whole genome shotgun (WGS) entry which is preliminary data.</text>
</comment>
<name>A0AAW8CPW6_9BURK</name>
<reference evidence="6" key="1">
    <citation type="submission" date="2023-07" db="EMBL/GenBank/DDBJ databases">
        <title>Sorghum-associated microbial communities from plants grown in Nebraska, USA.</title>
        <authorList>
            <person name="Schachtman D."/>
        </authorList>
    </citation>
    <scope>NUCLEOTIDE SEQUENCE</scope>
    <source>
        <strain evidence="6">DS3754</strain>
    </source>
</reference>
<dbReference type="InterPro" id="IPR058163">
    <property type="entry name" value="LysR-type_TF_proteobact-type"/>
</dbReference>
<evidence type="ECO:0000256" key="2">
    <source>
        <dbReference type="ARBA" id="ARBA00023015"/>
    </source>
</evidence>
<dbReference type="Proteomes" id="UP001242045">
    <property type="component" value="Unassembled WGS sequence"/>
</dbReference>
<dbReference type="RefSeq" id="WP_307502307.1">
    <property type="nucleotide sequence ID" value="NZ_JAUSRD010000003.1"/>
</dbReference>
<dbReference type="PROSITE" id="PS50931">
    <property type="entry name" value="HTH_LYSR"/>
    <property type="match status" value="1"/>
</dbReference>
<dbReference type="FunFam" id="3.40.190.290:FF:000001">
    <property type="entry name" value="Transcriptional regulator, LysR family"/>
    <property type="match status" value="1"/>
</dbReference>
<dbReference type="Pfam" id="PF00126">
    <property type="entry name" value="HTH_1"/>
    <property type="match status" value="1"/>
</dbReference>
<dbReference type="PANTHER" id="PTHR30537">
    <property type="entry name" value="HTH-TYPE TRANSCRIPTIONAL REGULATOR"/>
    <property type="match status" value="1"/>
</dbReference>
<evidence type="ECO:0000313" key="6">
    <source>
        <dbReference type="EMBL" id="MDP9892342.1"/>
    </source>
</evidence>
<accession>A0AAW8CPW6</accession>
<keyword evidence="4" id="KW-0804">Transcription</keyword>
<proteinExistence type="inferred from homology"/>
<dbReference type="PANTHER" id="PTHR30537:SF5">
    <property type="entry name" value="HTH-TYPE TRANSCRIPTIONAL ACTIVATOR TTDR-RELATED"/>
    <property type="match status" value="1"/>
</dbReference>
<dbReference type="AlphaFoldDB" id="A0AAW8CPW6"/>
<dbReference type="GO" id="GO:0003700">
    <property type="term" value="F:DNA-binding transcription factor activity"/>
    <property type="evidence" value="ECO:0007669"/>
    <property type="project" value="InterPro"/>
</dbReference>
<dbReference type="Gene3D" id="3.40.190.290">
    <property type="match status" value="1"/>
</dbReference>
<dbReference type="InterPro" id="IPR036388">
    <property type="entry name" value="WH-like_DNA-bd_sf"/>
</dbReference>
<dbReference type="InterPro" id="IPR000847">
    <property type="entry name" value="LysR_HTH_N"/>
</dbReference>
<dbReference type="SUPFAM" id="SSF53850">
    <property type="entry name" value="Periplasmic binding protein-like II"/>
    <property type="match status" value="1"/>
</dbReference>
<protein>
    <submittedName>
        <fullName evidence="6">DNA-binding transcriptional LysR family regulator</fullName>
    </submittedName>
</protein>
<dbReference type="GO" id="GO:0006351">
    <property type="term" value="P:DNA-templated transcription"/>
    <property type="evidence" value="ECO:0007669"/>
    <property type="project" value="TreeGrafter"/>
</dbReference>
<evidence type="ECO:0000259" key="5">
    <source>
        <dbReference type="PROSITE" id="PS50931"/>
    </source>
</evidence>
<dbReference type="SUPFAM" id="SSF46785">
    <property type="entry name" value="Winged helix' DNA-binding domain"/>
    <property type="match status" value="1"/>
</dbReference>
<gene>
    <name evidence="6" type="ORF">J2W31_001447</name>
</gene>
<dbReference type="CDD" id="cd08422">
    <property type="entry name" value="PBP2_CrgA_like"/>
    <property type="match status" value="1"/>
</dbReference>
<comment type="similarity">
    <text evidence="1">Belongs to the LysR transcriptional regulatory family.</text>
</comment>
<keyword evidence="3 6" id="KW-0238">DNA-binding</keyword>
<dbReference type="Gene3D" id="1.10.10.10">
    <property type="entry name" value="Winged helix-like DNA-binding domain superfamily/Winged helix DNA-binding domain"/>
    <property type="match status" value="1"/>
</dbReference>
<feature type="domain" description="HTH lysR-type" evidence="5">
    <location>
        <begin position="1"/>
        <end position="59"/>
    </location>
</feature>
<dbReference type="Pfam" id="PF03466">
    <property type="entry name" value="LysR_substrate"/>
    <property type="match status" value="1"/>
</dbReference>